<dbReference type="Gene3D" id="3.40.50.10140">
    <property type="entry name" value="Toll/interleukin-1 receptor homology (TIR) domain"/>
    <property type="match status" value="1"/>
</dbReference>
<dbReference type="EnsemblPlants" id="QL09p052440:mrna">
    <property type="protein sequence ID" value="QL09p052440:mrna"/>
    <property type="gene ID" value="QL09p052440"/>
</dbReference>
<reference evidence="3 4" key="1">
    <citation type="journal article" date="2016" name="G3 (Bethesda)">
        <title>First Draft Assembly and Annotation of the Genome of a California Endemic Oak Quercus lobata Nee (Fagaceae).</title>
        <authorList>
            <person name="Sork V.L."/>
            <person name="Fitz-Gibbon S.T."/>
            <person name="Puiu D."/>
            <person name="Crepeau M."/>
            <person name="Gugger P.F."/>
            <person name="Sherman R."/>
            <person name="Stevens K."/>
            <person name="Langley C.H."/>
            <person name="Pellegrini M."/>
            <person name="Salzberg S.L."/>
        </authorList>
    </citation>
    <scope>NUCLEOTIDE SEQUENCE [LARGE SCALE GENOMIC DNA]</scope>
    <source>
        <strain evidence="3 4">cv. SW786</strain>
    </source>
</reference>
<protein>
    <recommendedName>
        <fullName evidence="2">TIR domain-containing protein</fullName>
    </recommendedName>
</protein>
<reference evidence="3" key="2">
    <citation type="submission" date="2021-01" db="UniProtKB">
        <authorList>
            <consortium name="EnsemblPlants"/>
        </authorList>
    </citation>
    <scope>IDENTIFICATION</scope>
</reference>
<dbReference type="AlphaFoldDB" id="A0A7N2MM87"/>
<dbReference type="Pfam" id="PF01582">
    <property type="entry name" value="TIR"/>
    <property type="match status" value="1"/>
</dbReference>
<dbReference type="GO" id="GO:0006952">
    <property type="term" value="P:defense response"/>
    <property type="evidence" value="ECO:0007669"/>
    <property type="project" value="InterPro"/>
</dbReference>
<dbReference type="Proteomes" id="UP000594261">
    <property type="component" value="Chromosome 9"/>
</dbReference>
<dbReference type="InParanoid" id="A0A7N2MM87"/>
<name>A0A7N2MM87_QUELO</name>
<organism evidence="3 4">
    <name type="scientific">Quercus lobata</name>
    <name type="common">Valley oak</name>
    <dbReference type="NCBI Taxonomy" id="97700"/>
    <lineage>
        <taxon>Eukaryota</taxon>
        <taxon>Viridiplantae</taxon>
        <taxon>Streptophyta</taxon>
        <taxon>Embryophyta</taxon>
        <taxon>Tracheophyta</taxon>
        <taxon>Spermatophyta</taxon>
        <taxon>Magnoliopsida</taxon>
        <taxon>eudicotyledons</taxon>
        <taxon>Gunneridae</taxon>
        <taxon>Pentapetalae</taxon>
        <taxon>rosids</taxon>
        <taxon>fabids</taxon>
        <taxon>Fagales</taxon>
        <taxon>Fagaceae</taxon>
        <taxon>Quercus</taxon>
    </lineage>
</organism>
<evidence type="ECO:0000259" key="2">
    <source>
        <dbReference type="PROSITE" id="PS50104"/>
    </source>
</evidence>
<dbReference type="InterPro" id="IPR000157">
    <property type="entry name" value="TIR_dom"/>
</dbReference>
<evidence type="ECO:0000256" key="1">
    <source>
        <dbReference type="ARBA" id="ARBA00023027"/>
    </source>
</evidence>
<proteinExistence type="predicted"/>
<dbReference type="PROSITE" id="PS50104">
    <property type="entry name" value="TIR"/>
    <property type="match status" value="1"/>
</dbReference>
<dbReference type="PANTHER" id="PTHR11017">
    <property type="entry name" value="LEUCINE-RICH REPEAT-CONTAINING PROTEIN"/>
    <property type="match status" value="1"/>
</dbReference>
<dbReference type="FunFam" id="3.40.50.10140:FF:000007">
    <property type="entry name" value="Disease resistance protein (TIR-NBS-LRR class)"/>
    <property type="match status" value="1"/>
</dbReference>
<sequence length="879" mass="98852">MALLPSASSSSFKRWKYDVFLSFKGEDTRTKFTDHLYTGLKQKDISTFSDDEKLKQGTSITSKLLKAIEESRFAIVILSRDYNSSKWCLIELTKIVECMEKTGLVVLPIFHYVDPSDVQNLGGTFGEAFAKHEENFKDNIENVQTWKATLIKVANLVGWDLKDRHESIVIQKIIGRIFSELYHKLPCASKDLVGMDSCVEKILDSYLSEGLGGVHFVGICGMGGMGKTTLAQEIYRRIFEMHDLLQDMGQEIVRRKSPREPGGYSRLWICKDVIRVLKNNIGTEAIEGIMLKLPIQKMEHLHAEAFSKMKNLRLLKIGNEKFPQYFINECIAVASNNCVKELCCSKINKLPENLGNIKGLEELDAIPDGLGCLHSLSHLDLRGNNFVGLPKSITGLSNMKSLLLSGCTHLRSLPQLPLNIEDIYADGCTSLDTLPLRLDANFHPFIHLINCIKLIDYQDYPDMCLAMLRNYFQSQNYHPIVQSFNKEWKEKLSQAEVDIFTQIEIKFTHNGPGLEVMKCGGRLIFEQDVEDLNQTMPGAAAAVAALLMSMIRRARVIAFGDSLHGQLNSENFFGVSFGAGDIWILYLSRDDWFATFPNGEYNQIKSVEGFYQTITQRSRNSIIANEGWDGVLHDEMKLSEFRSFKKELEKFREINRFVSSFSVLSCLINSIQKSIAYSVMYTETARQILLDLKHRFLDPMEMVDLQCRLTPIPPILHLLKIWISMSNNPRTMPPSVGFRSAQYIGESRIEAPHQAANIMISRSHLQSAPQSSLMHNFSGGRDVPKKDDQVYEPQTLWPFCLCPGFKGFPGFGFGSGSAGSGSGSGPGDGHVGGGIGDPLKLIPISKKWQKAKTCMGTFLMLLILELAAYLHDQMELACF</sequence>
<dbReference type="SUPFAM" id="SSF52200">
    <property type="entry name" value="Toll/Interleukin receptor TIR domain"/>
    <property type="match status" value="1"/>
</dbReference>
<dbReference type="InterPro" id="IPR002182">
    <property type="entry name" value="NB-ARC"/>
</dbReference>
<dbReference type="PANTHER" id="PTHR11017:SF527">
    <property type="entry name" value="TMV RESISTANCE PROTEIN N-LIKE"/>
    <property type="match status" value="1"/>
</dbReference>
<dbReference type="EMBL" id="LRBV02000009">
    <property type="status" value="NOT_ANNOTATED_CDS"/>
    <property type="molecule type" value="Genomic_DNA"/>
</dbReference>
<dbReference type="SMART" id="SM00255">
    <property type="entry name" value="TIR"/>
    <property type="match status" value="1"/>
</dbReference>
<accession>A0A7N2MM87</accession>
<dbReference type="InterPro" id="IPR032675">
    <property type="entry name" value="LRR_dom_sf"/>
</dbReference>
<dbReference type="InterPro" id="IPR027417">
    <property type="entry name" value="P-loop_NTPase"/>
</dbReference>
<dbReference type="InterPro" id="IPR044974">
    <property type="entry name" value="Disease_R_plants"/>
</dbReference>
<evidence type="ECO:0000313" key="3">
    <source>
        <dbReference type="EnsemblPlants" id="QL09p052440:mrna"/>
    </source>
</evidence>
<dbReference type="Gramene" id="QL09p052440:mrna">
    <property type="protein sequence ID" value="QL09p052440:mrna"/>
    <property type="gene ID" value="QL09p052440"/>
</dbReference>
<dbReference type="Pfam" id="PF00931">
    <property type="entry name" value="NB-ARC"/>
    <property type="match status" value="1"/>
</dbReference>
<dbReference type="SUPFAM" id="SSF52540">
    <property type="entry name" value="P-loop containing nucleoside triphosphate hydrolases"/>
    <property type="match status" value="1"/>
</dbReference>
<evidence type="ECO:0000313" key="4">
    <source>
        <dbReference type="Proteomes" id="UP000594261"/>
    </source>
</evidence>
<dbReference type="Gene3D" id="3.80.10.10">
    <property type="entry name" value="Ribonuclease Inhibitor"/>
    <property type="match status" value="1"/>
</dbReference>
<dbReference type="GO" id="GO:0007165">
    <property type="term" value="P:signal transduction"/>
    <property type="evidence" value="ECO:0007669"/>
    <property type="project" value="InterPro"/>
</dbReference>
<feature type="domain" description="TIR" evidence="2">
    <location>
        <begin position="15"/>
        <end position="181"/>
    </location>
</feature>
<dbReference type="GO" id="GO:0043531">
    <property type="term" value="F:ADP binding"/>
    <property type="evidence" value="ECO:0007669"/>
    <property type="project" value="InterPro"/>
</dbReference>
<dbReference type="Gene3D" id="3.40.50.300">
    <property type="entry name" value="P-loop containing nucleotide triphosphate hydrolases"/>
    <property type="match status" value="1"/>
</dbReference>
<keyword evidence="4" id="KW-1185">Reference proteome</keyword>
<dbReference type="SUPFAM" id="SSF52058">
    <property type="entry name" value="L domain-like"/>
    <property type="match status" value="1"/>
</dbReference>
<keyword evidence="1" id="KW-0520">NAD</keyword>
<dbReference type="InterPro" id="IPR035897">
    <property type="entry name" value="Toll_tir_struct_dom_sf"/>
</dbReference>